<comment type="caution">
    <text evidence="2">The sequence shown here is derived from an EMBL/GenBank/DDBJ whole genome shotgun (WGS) entry which is preliminary data.</text>
</comment>
<evidence type="ECO:0000313" key="2">
    <source>
        <dbReference type="EMBL" id="GEU51548.1"/>
    </source>
</evidence>
<organism evidence="2">
    <name type="scientific">Tanacetum cinerariifolium</name>
    <name type="common">Dalmatian daisy</name>
    <name type="synonym">Chrysanthemum cinerariifolium</name>
    <dbReference type="NCBI Taxonomy" id="118510"/>
    <lineage>
        <taxon>Eukaryota</taxon>
        <taxon>Viridiplantae</taxon>
        <taxon>Streptophyta</taxon>
        <taxon>Embryophyta</taxon>
        <taxon>Tracheophyta</taxon>
        <taxon>Spermatophyta</taxon>
        <taxon>Magnoliopsida</taxon>
        <taxon>eudicotyledons</taxon>
        <taxon>Gunneridae</taxon>
        <taxon>Pentapetalae</taxon>
        <taxon>asterids</taxon>
        <taxon>campanulids</taxon>
        <taxon>Asterales</taxon>
        <taxon>Asteraceae</taxon>
        <taxon>Asteroideae</taxon>
        <taxon>Anthemideae</taxon>
        <taxon>Anthemidinae</taxon>
        <taxon>Tanacetum</taxon>
    </lineage>
</organism>
<name>A0A6L2KQ50_TANCI</name>
<evidence type="ECO:0000256" key="1">
    <source>
        <dbReference type="SAM" id="Phobius"/>
    </source>
</evidence>
<feature type="transmembrane region" description="Helical" evidence="1">
    <location>
        <begin position="60"/>
        <end position="79"/>
    </location>
</feature>
<reference evidence="2" key="1">
    <citation type="journal article" date="2019" name="Sci. Rep.">
        <title>Draft genome of Tanacetum cinerariifolium, the natural source of mosquito coil.</title>
        <authorList>
            <person name="Yamashiro T."/>
            <person name="Shiraishi A."/>
            <person name="Satake H."/>
            <person name="Nakayama K."/>
        </authorList>
    </citation>
    <scope>NUCLEOTIDE SEQUENCE</scope>
</reference>
<proteinExistence type="predicted"/>
<keyword evidence="1" id="KW-1133">Transmembrane helix</keyword>
<keyword evidence="1" id="KW-0472">Membrane</keyword>
<dbReference type="EMBL" id="BKCJ010002884">
    <property type="protein sequence ID" value="GEU51548.1"/>
    <property type="molecule type" value="Genomic_DNA"/>
</dbReference>
<protein>
    <submittedName>
        <fullName evidence="2">Uncharacterized protein</fullName>
    </submittedName>
</protein>
<keyword evidence="1" id="KW-0812">Transmembrane</keyword>
<sequence length="92" mass="10603">MRLRSANDETDVIVATTSQEDQLHEVERLGCTVEPRIESTLFTCHAKPTARGIKIMVYELFWVVCMLHTCFSLSIFSYVRVNQGIRVKLKEL</sequence>
<dbReference type="AlphaFoldDB" id="A0A6L2KQ50"/>
<accession>A0A6L2KQ50</accession>
<gene>
    <name evidence="2" type="ORF">Tci_023526</name>
</gene>